<dbReference type="EMBL" id="BMAT01001843">
    <property type="protein sequence ID" value="GFR93482.1"/>
    <property type="molecule type" value="Genomic_DNA"/>
</dbReference>
<keyword evidence="4 6" id="KW-0472">Membrane</keyword>
<keyword evidence="8" id="KW-0675">Receptor</keyword>
<keyword evidence="9" id="KW-1185">Reference proteome</keyword>
<dbReference type="PANTHER" id="PTHR45902">
    <property type="entry name" value="LATROPHILIN RECEPTOR-LIKE PROTEIN A"/>
    <property type="match status" value="1"/>
</dbReference>
<evidence type="ECO:0000259" key="7">
    <source>
        <dbReference type="PROSITE" id="PS50261"/>
    </source>
</evidence>
<dbReference type="GO" id="GO:0004930">
    <property type="term" value="F:G protein-coupled receptor activity"/>
    <property type="evidence" value="ECO:0007669"/>
    <property type="project" value="InterPro"/>
</dbReference>
<feature type="domain" description="G-protein coupled receptors family 2 profile 2" evidence="7">
    <location>
        <begin position="628"/>
        <end position="910"/>
    </location>
</feature>
<evidence type="ECO:0000313" key="8">
    <source>
        <dbReference type="EMBL" id="GFR93482.1"/>
    </source>
</evidence>
<reference evidence="8 9" key="1">
    <citation type="journal article" date="2021" name="Elife">
        <title>Chloroplast acquisition without the gene transfer in kleptoplastic sea slugs, Plakobranchus ocellatus.</title>
        <authorList>
            <person name="Maeda T."/>
            <person name="Takahashi S."/>
            <person name="Yoshida T."/>
            <person name="Shimamura S."/>
            <person name="Takaki Y."/>
            <person name="Nagai Y."/>
            <person name="Toyoda A."/>
            <person name="Suzuki Y."/>
            <person name="Arimoto A."/>
            <person name="Ishii H."/>
            <person name="Satoh N."/>
            <person name="Nishiyama T."/>
            <person name="Hasebe M."/>
            <person name="Maruyama T."/>
            <person name="Minagawa J."/>
            <person name="Obokata J."/>
            <person name="Shigenobu S."/>
        </authorList>
    </citation>
    <scope>NUCLEOTIDE SEQUENCE [LARGE SCALE GENOMIC DNA]</scope>
</reference>
<feature type="compositionally biased region" description="Polar residues" evidence="5">
    <location>
        <begin position="956"/>
        <end position="968"/>
    </location>
</feature>
<comment type="caution">
    <text evidence="8">The sequence shown here is derived from an EMBL/GenBank/DDBJ whole genome shotgun (WGS) entry which is preliminary data.</text>
</comment>
<dbReference type="GO" id="GO:0016020">
    <property type="term" value="C:membrane"/>
    <property type="evidence" value="ECO:0007669"/>
    <property type="project" value="UniProtKB-SubCell"/>
</dbReference>
<feature type="transmembrane region" description="Helical" evidence="6">
    <location>
        <begin position="861"/>
        <end position="882"/>
    </location>
</feature>
<dbReference type="PROSITE" id="PS50261">
    <property type="entry name" value="G_PROTEIN_RECEP_F2_4"/>
    <property type="match status" value="1"/>
</dbReference>
<feature type="transmembrane region" description="Helical" evidence="6">
    <location>
        <begin position="628"/>
        <end position="653"/>
    </location>
</feature>
<feature type="transmembrane region" description="Helical" evidence="6">
    <location>
        <begin position="696"/>
        <end position="720"/>
    </location>
</feature>
<keyword evidence="3 6" id="KW-1133">Transmembrane helix</keyword>
<organism evidence="8 9">
    <name type="scientific">Elysia marginata</name>
    <dbReference type="NCBI Taxonomy" id="1093978"/>
    <lineage>
        <taxon>Eukaryota</taxon>
        <taxon>Metazoa</taxon>
        <taxon>Spiralia</taxon>
        <taxon>Lophotrochozoa</taxon>
        <taxon>Mollusca</taxon>
        <taxon>Gastropoda</taxon>
        <taxon>Heterobranchia</taxon>
        <taxon>Euthyneura</taxon>
        <taxon>Panpulmonata</taxon>
        <taxon>Sacoglossa</taxon>
        <taxon>Placobranchoidea</taxon>
        <taxon>Plakobranchidae</taxon>
        <taxon>Elysia</taxon>
    </lineage>
</organism>
<dbReference type="Proteomes" id="UP000762676">
    <property type="component" value="Unassembled WGS sequence"/>
</dbReference>
<proteinExistence type="predicted"/>
<dbReference type="Gene3D" id="1.20.1070.10">
    <property type="entry name" value="Rhodopsin 7-helix transmembrane proteins"/>
    <property type="match status" value="1"/>
</dbReference>
<feature type="transmembrane region" description="Helical" evidence="6">
    <location>
        <begin position="815"/>
        <end position="841"/>
    </location>
</feature>
<dbReference type="InterPro" id="IPR000832">
    <property type="entry name" value="GPCR_2_secretin-like"/>
</dbReference>
<sequence>MLFRSRTTMQYGDTMHICTLKDILSLSLAIPLILQGAISLDINSYPNLFTLNSSTEHPRWRDVQREILTPYTDLCHKSRLCNATVLGLTSSEQYTCSVCEVCFCDDLCERYGDCCLDKVLEDTLMDKYVNETEPQREPYYVECADLRVKGVQGDEIDKLAKQRLIFKCPENFGNQSLRSECEDFGAINKNLYSLAISSDQLTHNWPVASTRSRLFYKNRACALCHDDAEEDTLVPWSLKLSCEKSLNIPVSADPFTVLTMFLREPTCEAVFTNPDGIEPRKCAFPRDPNLKIIDQCNTTGKRSVYDDLLWRSCNVLSMFIKSYEAAYTNPFCLRCQTDWMKVIRPSCQYSGSVPFFIVLSPDAMESTQRVQASYDCRCRNGYIYNPYKISSELKKAVLGELEQEYNSIDVKFFLVHVQQVTEIRQNFTANFYAEIDVSYNKKQEHFEQRLLSLCNQSWIVTLPGVNESVSLEPSIQIRPNKTFLNSFTADEVLISTKFDDTGLNRTEYYFLFPEPVPVAQWGFFADVEEEETIVYTEVKNTLMCPHFIYDLKNSTEIKLERENDFQWPHSNDILLHLETGLKLSANDFSYTDNGLVILCVDHITEKMKLDYEEDMEDINGIDTFGSGLVLTSHICLGVSSLCLALTFITYCLFPVLRTLPGKSTMCLVLALLLAIGLFISGGFVQASSVECQIIGVATHFFLLSTFVWMLLCSAHMYSVFSHVMEQSAATKSETVSRFRAYIALSIAMPASIVLTTVMSNYFLTDSSPTINTQRVDNIEIDPEETESVTNSCDSPSKVRIGYGHGICYLSNKLSLLLAGALPIAVICAANLAIFILTLAAFRRMSALEKVARHETRCHLLIYLKLSTLTGINWLPCTVAAFVSSPVVWYSFLIFCGLQGLYVFLSFVCNKRVLGLYKQLFTSRENGSVPSTKDTKDGNHAKTQSHEKYMKAAPCDSKTTNDQETNEQTHNSRAE</sequence>
<dbReference type="InterPro" id="IPR053231">
    <property type="entry name" value="GPCR_LN-TM7"/>
</dbReference>
<dbReference type="PANTHER" id="PTHR45902:SF1">
    <property type="entry name" value="LATROPHILIN RECEPTOR-LIKE PROTEIN A"/>
    <property type="match status" value="1"/>
</dbReference>
<feature type="transmembrane region" description="Helical" evidence="6">
    <location>
        <begin position="665"/>
        <end position="684"/>
    </location>
</feature>
<dbReference type="Pfam" id="PF00002">
    <property type="entry name" value="7tm_2"/>
    <property type="match status" value="1"/>
</dbReference>
<name>A0AAV4H7L6_9GAST</name>
<dbReference type="InterPro" id="IPR017981">
    <property type="entry name" value="GPCR_2-like_7TM"/>
</dbReference>
<dbReference type="GO" id="GO:0007166">
    <property type="term" value="P:cell surface receptor signaling pathway"/>
    <property type="evidence" value="ECO:0007669"/>
    <property type="project" value="InterPro"/>
</dbReference>
<evidence type="ECO:0000313" key="9">
    <source>
        <dbReference type="Proteomes" id="UP000762676"/>
    </source>
</evidence>
<comment type="subcellular location">
    <subcellularLocation>
        <location evidence="1">Membrane</location>
        <topology evidence="1">Multi-pass membrane protein</topology>
    </subcellularLocation>
</comment>
<gene>
    <name evidence="8" type="ORF">ElyMa_000893600</name>
</gene>
<accession>A0AAV4H7L6</accession>
<feature type="compositionally biased region" description="Basic and acidic residues" evidence="5">
    <location>
        <begin position="932"/>
        <end position="949"/>
    </location>
</feature>
<evidence type="ECO:0000256" key="1">
    <source>
        <dbReference type="ARBA" id="ARBA00004141"/>
    </source>
</evidence>
<keyword evidence="2 6" id="KW-0812">Transmembrane</keyword>
<evidence type="ECO:0000256" key="6">
    <source>
        <dbReference type="SAM" id="Phobius"/>
    </source>
</evidence>
<evidence type="ECO:0000256" key="2">
    <source>
        <dbReference type="ARBA" id="ARBA00022692"/>
    </source>
</evidence>
<feature type="transmembrane region" description="Helical" evidence="6">
    <location>
        <begin position="741"/>
        <end position="763"/>
    </location>
</feature>
<feature type="region of interest" description="Disordered" evidence="5">
    <location>
        <begin position="924"/>
        <end position="974"/>
    </location>
</feature>
<protein>
    <submittedName>
        <fullName evidence="8">G-protein coupled receptor 64-like</fullName>
    </submittedName>
</protein>
<feature type="transmembrane region" description="Helical" evidence="6">
    <location>
        <begin position="888"/>
        <end position="908"/>
    </location>
</feature>
<dbReference type="AlphaFoldDB" id="A0AAV4H7L6"/>
<dbReference type="CDD" id="cd15039">
    <property type="entry name" value="7tmB3_Methuselah-like"/>
    <property type="match status" value="1"/>
</dbReference>
<evidence type="ECO:0000256" key="5">
    <source>
        <dbReference type="SAM" id="MobiDB-lite"/>
    </source>
</evidence>
<evidence type="ECO:0000256" key="3">
    <source>
        <dbReference type="ARBA" id="ARBA00022989"/>
    </source>
</evidence>
<evidence type="ECO:0000256" key="4">
    <source>
        <dbReference type="ARBA" id="ARBA00023136"/>
    </source>
</evidence>